<dbReference type="InterPro" id="IPR002937">
    <property type="entry name" value="Amino_oxidase"/>
</dbReference>
<keyword evidence="6" id="KW-1185">Reference proteome</keyword>
<dbReference type="Pfam" id="PF01593">
    <property type="entry name" value="Amino_oxidase"/>
    <property type="match status" value="1"/>
</dbReference>
<name>A0A7J9UZI9_9MICO</name>
<organism evidence="5 6">
    <name type="scientific">Georgenia ruanii</name>
    <dbReference type="NCBI Taxonomy" id="348442"/>
    <lineage>
        <taxon>Bacteria</taxon>
        <taxon>Bacillati</taxon>
        <taxon>Actinomycetota</taxon>
        <taxon>Actinomycetes</taxon>
        <taxon>Micrococcales</taxon>
        <taxon>Bogoriellaceae</taxon>
        <taxon>Georgenia</taxon>
    </lineage>
</organism>
<dbReference type="OrthoDB" id="833207at2"/>
<sequence>MRTCDAVVIGAGHNGLVTALYLARAGWDVLVLEGNDDVGGATRSGEVTEPGLVHDLYATNLNLFLASPVYAELREDLARTGFRPVVSERPYASVFPGGRSLRVYQDAARTERELGAHSEADLAGWRRLRELQHEFMTTLMPLYGMRLPSGAALQHLAGAVRRAGVRRLASFAQLLACSTRELGERWFATAEARSLLAAWGMHLDYGPDVSFGAMFPFVETFGDMEAGIAIAEGGVSSLPRALAALVEEAGGEVRTGARVERVVVDGGRARGVVVGGEPIAARRAVVAGTAPVHLFGDLLDGAPGVPAAEREQARRFSYGPGTMMVHLALDGPIPWSAHPDLASFAYVHVGPYVDDLARTYTQSLAGLIPDSPLLVVGQTSQVDPSRSPDGRQVVWIQVRSLPSTIRGDAAGEITADDWDAAKEAVADRVVAKIEAYAPGFGALVRARTVLSPLDLERSNPNLVGGDSVAGSHHVAQNFLFRPWLGASGYVTGVPGLYQVGAATWPGAGTNALSGYLCAELLLRPTTLGGRARAAAAGLGGRALAGATSLARSAGGRVRPGPARR</sequence>
<dbReference type="SUPFAM" id="SSF51905">
    <property type="entry name" value="FAD/NAD(P)-binding domain"/>
    <property type="match status" value="1"/>
</dbReference>
<dbReference type="GO" id="GO:0016491">
    <property type="term" value="F:oxidoreductase activity"/>
    <property type="evidence" value="ECO:0007669"/>
    <property type="project" value="InterPro"/>
</dbReference>
<evidence type="ECO:0000256" key="2">
    <source>
        <dbReference type="ARBA" id="ARBA00038825"/>
    </source>
</evidence>
<proteinExistence type="predicted"/>
<comment type="subunit">
    <text evidence="2">Interacts with COX5B; this interaction may contribute to localize PYROXD2 to the inner face of the inner mitochondrial membrane.</text>
</comment>
<feature type="domain" description="Amine oxidase" evidence="4">
    <location>
        <begin position="15"/>
        <end position="458"/>
    </location>
</feature>
<protein>
    <recommendedName>
        <fullName evidence="3">Pyridine nucleotide-disulfide oxidoreductase domain-containing protein 2</fullName>
    </recommendedName>
</protein>
<reference evidence="5 6" key="1">
    <citation type="submission" date="2019-10" db="EMBL/GenBank/DDBJ databases">
        <title>Georgenia wutianyii sp. nov. and Georgenia yuyongxinii sp. nov. isolated from plateau pika (Ochotona curzoniae) in the Qinghai-Tibet plateau of China.</title>
        <authorList>
            <person name="Tian Z."/>
        </authorList>
    </citation>
    <scope>NUCLEOTIDE SEQUENCE [LARGE SCALE GENOMIC DNA]</scope>
    <source>
        <strain evidence="5 6">JCM 15130</strain>
    </source>
</reference>
<accession>A0A7J9UZI9</accession>
<dbReference type="InterPro" id="IPR036188">
    <property type="entry name" value="FAD/NAD-bd_sf"/>
</dbReference>
<evidence type="ECO:0000256" key="3">
    <source>
        <dbReference type="ARBA" id="ARBA00040298"/>
    </source>
</evidence>
<gene>
    <name evidence="5" type="ORF">GB882_10530</name>
</gene>
<dbReference type="Proteomes" id="UP000429644">
    <property type="component" value="Unassembled WGS sequence"/>
</dbReference>
<evidence type="ECO:0000256" key="1">
    <source>
        <dbReference type="ARBA" id="ARBA00037217"/>
    </source>
</evidence>
<comment type="caution">
    <text evidence="5">The sequence shown here is derived from an EMBL/GenBank/DDBJ whole genome shotgun (WGS) entry which is preliminary data.</text>
</comment>
<dbReference type="EMBL" id="WHPD01002273">
    <property type="protein sequence ID" value="MPV89104.1"/>
    <property type="molecule type" value="Genomic_DNA"/>
</dbReference>
<evidence type="ECO:0000313" key="5">
    <source>
        <dbReference type="EMBL" id="MPV89104.1"/>
    </source>
</evidence>
<comment type="function">
    <text evidence="1">Probable oxidoreductase that may play a role as regulator of mitochondrial function.</text>
</comment>
<dbReference type="PANTHER" id="PTHR10668">
    <property type="entry name" value="PHYTOENE DEHYDROGENASE"/>
    <property type="match status" value="1"/>
</dbReference>
<dbReference type="PANTHER" id="PTHR10668:SF105">
    <property type="entry name" value="DEHYDROGENASE-RELATED"/>
    <property type="match status" value="1"/>
</dbReference>
<evidence type="ECO:0000259" key="4">
    <source>
        <dbReference type="Pfam" id="PF01593"/>
    </source>
</evidence>
<dbReference type="Gene3D" id="3.50.50.60">
    <property type="entry name" value="FAD/NAD(P)-binding domain"/>
    <property type="match status" value="2"/>
</dbReference>
<evidence type="ECO:0000313" key="6">
    <source>
        <dbReference type="Proteomes" id="UP000429644"/>
    </source>
</evidence>
<dbReference type="AlphaFoldDB" id="A0A7J9UZI9"/>
<dbReference type="RefSeq" id="WP_152231807.1">
    <property type="nucleotide sequence ID" value="NZ_BAAAOT010000027.1"/>
</dbReference>